<feature type="non-terminal residue" evidence="1">
    <location>
        <position position="120"/>
    </location>
</feature>
<dbReference type="EMBL" id="CM040979">
    <property type="protein sequence ID" value="MCJ8732102.1"/>
    <property type="molecule type" value="Genomic_DNA"/>
</dbReference>
<dbReference type="Proteomes" id="UP000830395">
    <property type="component" value="Chromosome 5"/>
</dbReference>
<sequence length="120" mass="13238">MSSAEDRQQAQAPDAAPSQLCDDVKTETSGGGTSDSEVSPVDQQNGGVHMELRPRCVKKEETLELSIYTHRDDLNNTPDVISIKEEEADKGYLYCEVCKSFFFNKCEVHGPPLFIPDTAV</sequence>
<protein>
    <submittedName>
        <fullName evidence="1">Uncharacterized protein</fullName>
    </submittedName>
</protein>
<evidence type="ECO:0000313" key="2">
    <source>
        <dbReference type="Proteomes" id="UP000830395"/>
    </source>
</evidence>
<proteinExistence type="predicted"/>
<organism evidence="1 2">
    <name type="scientific">Pangasius djambal</name>
    <dbReference type="NCBI Taxonomy" id="1691987"/>
    <lineage>
        <taxon>Eukaryota</taxon>
        <taxon>Metazoa</taxon>
        <taxon>Chordata</taxon>
        <taxon>Craniata</taxon>
        <taxon>Vertebrata</taxon>
        <taxon>Euteleostomi</taxon>
        <taxon>Actinopterygii</taxon>
        <taxon>Neopterygii</taxon>
        <taxon>Teleostei</taxon>
        <taxon>Ostariophysi</taxon>
        <taxon>Siluriformes</taxon>
        <taxon>Pangasiidae</taxon>
        <taxon>Pangasius</taxon>
    </lineage>
</organism>
<keyword evidence="2" id="KW-1185">Reference proteome</keyword>
<comment type="caution">
    <text evidence="1">The sequence shown here is derived from an EMBL/GenBank/DDBJ whole genome shotgun (WGS) entry which is preliminary data.</text>
</comment>
<accession>A0ACC5Y8Z3</accession>
<evidence type="ECO:0000313" key="1">
    <source>
        <dbReference type="EMBL" id="MCJ8732102.1"/>
    </source>
</evidence>
<name>A0ACC5Y8Z3_9TELE</name>
<gene>
    <name evidence="1" type="ORF">PDJAM_G00207010</name>
</gene>
<reference evidence="1" key="1">
    <citation type="submission" date="2020-02" db="EMBL/GenBank/DDBJ databases">
        <title>Genome sequencing of the panga catfish, Pangasius djambal.</title>
        <authorList>
            <person name="Wen M."/>
            <person name="Zahm M."/>
            <person name="Roques C."/>
            <person name="Cabau C."/>
            <person name="Klopp C."/>
            <person name="Donnadieu C."/>
            <person name="Jouanno E."/>
            <person name="Avarre J.-C."/>
            <person name="Campet M."/>
            <person name="Ha T."/>
            <person name="Dugue R."/>
            <person name="Lampietro C."/>
            <person name="Louis A."/>
            <person name="Herpin A."/>
            <person name="Echchiki A."/>
            <person name="Berthelot C."/>
            <person name="Parey E."/>
            <person name="Roest-Crollius H."/>
            <person name="Braasch I."/>
            <person name="Postlethwait J.H."/>
            <person name="Bobe J."/>
            <person name="Montfort J."/>
            <person name="Bouchez O."/>
            <person name="Begum T."/>
            <person name="Schartl M."/>
            <person name="Gustiano R."/>
            <person name="Guiguen Y."/>
        </authorList>
    </citation>
    <scope>NUCLEOTIDE SEQUENCE</scope>
    <source>
        <strain evidence="1">Pdj_M5554</strain>
    </source>
</reference>